<evidence type="ECO:0000256" key="1">
    <source>
        <dbReference type="SAM" id="MobiDB-lite"/>
    </source>
</evidence>
<feature type="region of interest" description="Disordered" evidence="1">
    <location>
        <begin position="140"/>
        <end position="167"/>
    </location>
</feature>
<dbReference type="Proteomes" id="UP001369815">
    <property type="component" value="Unassembled WGS sequence"/>
</dbReference>
<evidence type="ECO:0000313" key="3">
    <source>
        <dbReference type="Proteomes" id="UP001369815"/>
    </source>
</evidence>
<gene>
    <name evidence="2" type="ORF">Daesc_002281</name>
</gene>
<evidence type="ECO:0000313" key="2">
    <source>
        <dbReference type="EMBL" id="KAK6956997.1"/>
    </source>
</evidence>
<keyword evidence="3" id="KW-1185">Reference proteome</keyword>
<name>A0AAX6MX70_9PEZI</name>
<accession>A0AAX6MX70</accession>
<dbReference type="AlphaFoldDB" id="A0AAX6MX70"/>
<reference evidence="2 3" key="1">
    <citation type="journal article" date="2024" name="Front Chem Biol">
        <title>Unveiling the potential of Daldinia eschscholtzii MFLUCC 19-0629 through bioactivity and bioinformatics studies for enhanced sustainable agriculture production.</title>
        <authorList>
            <person name="Brooks S."/>
            <person name="Weaver J.A."/>
            <person name="Klomchit A."/>
            <person name="Alharthi S.A."/>
            <person name="Onlamun T."/>
            <person name="Nurani R."/>
            <person name="Vong T.K."/>
            <person name="Alberti F."/>
            <person name="Greco C."/>
        </authorList>
    </citation>
    <scope>NUCLEOTIDE SEQUENCE [LARGE SCALE GENOMIC DNA]</scope>
    <source>
        <strain evidence="2">MFLUCC 19-0629</strain>
    </source>
</reference>
<protein>
    <submittedName>
        <fullName evidence="2">Uncharacterized protein</fullName>
    </submittedName>
</protein>
<dbReference type="EMBL" id="JBANMG010000002">
    <property type="protein sequence ID" value="KAK6956997.1"/>
    <property type="molecule type" value="Genomic_DNA"/>
</dbReference>
<sequence>MAVRGCIAFNGIYNWTKFLRDHPINEPDPDLEEQDDIMFRNDAHFLQMKQYTQALFVNPSHLFDSFASPSLFFFSPELLVPPNFTDSALSPGTSHFSHLSMEDGNGELILLFTHPRRRRLVFPPRTSTLQIPETLLLHTKPPPLSPSSLKKWQQEKKKTPSLEYPGNNFQSQAEELAKYMRASIDKSEVLRSFDPEQQEEEEDDGTDAWTKEAFRRIQTYNVGNITNNYTLSGKGGEIVAPWLETQFSGKPLRTSFAEDRFDPKYGRK</sequence>
<proteinExistence type="predicted"/>
<organism evidence="2 3">
    <name type="scientific">Daldinia eschscholtzii</name>
    <dbReference type="NCBI Taxonomy" id="292717"/>
    <lineage>
        <taxon>Eukaryota</taxon>
        <taxon>Fungi</taxon>
        <taxon>Dikarya</taxon>
        <taxon>Ascomycota</taxon>
        <taxon>Pezizomycotina</taxon>
        <taxon>Sordariomycetes</taxon>
        <taxon>Xylariomycetidae</taxon>
        <taxon>Xylariales</taxon>
        <taxon>Hypoxylaceae</taxon>
        <taxon>Daldinia</taxon>
    </lineage>
</organism>
<comment type="caution">
    <text evidence="2">The sequence shown here is derived from an EMBL/GenBank/DDBJ whole genome shotgun (WGS) entry which is preliminary data.</text>
</comment>